<feature type="region of interest" description="Disordered" evidence="1">
    <location>
        <begin position="92"/>
        <end position="123"/>
    </location>
</feature>
<feature type="non-terminal residue" evidence="2">
    <location>
        <position position="1"/>
    </location>
</feature>
<comment type="caution">
    <text evidence="2">The sequence shown here is derived from an EMBL/GenBank/DDBJ whole genome shotgun (WGS) entry which is preliminary data.</text>
</comment>
<dbReference type="AlphaFoldDB" id="A0AA43TVE1"/>
<dbReference type="Proteomes" id="UP001161017">
    <property type="component" value="Unassembled WGS sequence"/>
</dbReference>
<keyword evidence="3" id="KW-1185">Reference proteome</keyword>
<evidence type="ECO:0000313" key="2">
    <source>
        <dbReference type="EMBL" id="MDI1489468.1"/>
    </source>
</evidence>
<accession>A0AA43TVE1</accession>
<evidence type="ECO:0000256" key="1">
    <source>
        <dbReference type="SAM" id="MobiDB-lite"/>
    </source>
</evidence>
<organism evidence="2 3">
    <name type="scientific">Ramalina farinacea</name>
    <dbReference type="NCBI Taxonomy" id="258253"/>
    <lineage>
        <taxon>Eukaryota</taxon>
        <taxon>Fungi</taxon>
        <taxon>Dikarya</taxon>
        <taxon>Ascomycota</taxon>
        <taxon>Pezizomycotina</taxon>
        <taxon>Lecanoromycetes</taxon>
        <taxon>OSLEUM clade</taxon>
        <taxon>Lecanoromycetidae</taxon>
        <taxon>Lecanorales</taxon>
        <taxon>Lecanorineae</taxon>
        <taxon>Ramalinaceae</taxon>
        <taxon>Ramalina</taxon>
    </lineage>
</organism>
<dbReference type="EMBL" id="JAPUFD010000009">
    <property type="protein sequence ID" value="MDI1489468.1"/>
    <property type="molecule type" value="Genomic_DNA"/>
</dbReference>
<gene>
    <name evidence="2" type="ORF">OHK93_008747</name>
</gene>
<name>A0AA43TVE1_9LECA</name>
<protein>
    <submittedName>
        <fullName evidence="2">Uncharacterized protein</fullName>
    </submittedName>
</protein>
<sequence>IIFSTATFRYRYTDFSRRFEVRDFHPDLSPLMTYGRHNIDLEIDYSQTKAPKEAPKKTLKDLLHLLATLSPGRKVSSPHHPRSQLYRLKQYHASQPRHLPESSDSSDPGVETDSPDRTAYNPFTLSPLTHLNKTRSPYMTPVALPVKFFDPHYTDYAPAHQGDRMAEYYHDFTVPQKWYCPIRTNYPPSYDNLATATLSITIPEGRYVERRRRRSAAAATTTTTTMTRLPPTMYPVMDQIGWPTTSPILSYDNYWKWQPPRAHWTTAFFGPSAPNNDSTAATAVAHWIHAMGSGWDRLVLRCYRDPDNNPTHRPGPAFWPFPLPWGSYDADFRTQASLGMKALVDARKGEAGNGATM</sequence>
<reference evidence="2" key="1">
    <citation type="journal article" date="2023" name="Genome Biol. Evol.">
        <title>First Whole Genome Sequence and Flow Cytometry Genome Size Data for the Lichen-Forming Fungus Ramalina farinacea (Ascomycota).</title>
        <authorList>
            <person name="Llewellyn T."/>
            <person name="Mian S."/>
            <person name="Hill R."/>
            <person name="Leitch I.J."/>
            <person name="Gaya E."/>
        </authorList>
    </citation>
    <scope>NUCLEOTIDE SEQUENCE</scope>
    <source>
        <strain evidence="2">LIQ254RAFAR</strain>
    </source>
</reference>
<proteinExistence type="predicted"/>
<evidence type="ECO:0000313" key="3">
    <source>
        <dbReference type="Proteomes" id="UP001161017"/>
    </source>
</evidence>